<organism evidence="9 10">
    <name type="scientific">Ambrosia artemisiifolia</name>
    <name type="common">Common ragweed</name>
    <dbReference type="NCBI Taxonomy" id="4212"/>
    <lineage>
        <taxon>Eukaryota</taxon>
        <taxon>Viridiplantae</taxon>
        <taxon>Streptophyta</taxon>
        <taxon>Embryophyta</taxon>
        <taxon>Tracheophyta</taxon>
        <taxon>Spermatophyta</taxon>
        <taxon>Magnoliopsida</taxon>
        <taxon>eudicotyledons</taxon>
        <taxon>Gunneridae</taxon>
        <taxon>Pentapetalae</taxon>
        <taxon>asterids</taxon>
        <taxon>campanulids</taxon>
        <taxon>Asterales</taxon>
        <taxon>Asteraceae</taxon>
        <taxon>Asteroideae</taxon>
        <taxon>Heliantheae alliance</taxon>
        <taxon>Heliantheae</taxon>
        <taxon>Ambrosia</taxon>
    </lineage>
</organism>
<keyword evidence="10" id="KW-1185">Reference proteome</keyword>
<comment type="caution">
    <text evidence="9">The sequence shown here is derived from an EMBL/GenBank/DDBJ whole genome shotgun (WGS) entry which is preliminary data.</text>
</comment>
<proteinExistence type="inferred from homology"/>
<dbReference type="Pfam" id="PF01565">
    <property type="entry name" value="FAD_binding_4"/>
    <property type="match status" value="1"/>
</dbReference>
<name>A0AAD5CS48_AMBAR</name>
<protein>
    <recommendedName>
        <fullName evidence="8">FAD-binding PCMH-type domain-containing protein</fullName>
    </recommendedName>
</protein>
<evidence type="ECO:0000313" key="9">
    <source>
        <dbReference type="EMBL" id="KAI7747303.1"/>
    </source>
</evidence>
<dbReference type="SUPFAM" id="SSF56176">
    <property type="entry name" value="FAD-binding/transporter-associated domain-like"/>
    <property type="match status" value="1"/>
</dbReference>
<dbReference type="Proteomes" id="UP001206925">
    <property type="component" value="Unassembled WGS sequence"/>
</dbReference>
<keyword evidence="3" id="KW-0285">Flavoprotein</keyword>
<evidence type="ECO:0000256" key="2">
    <source>
        <dbReference type="ARBA" id="ARBA00005466"/>
    </source>
</evidence>
<dbReference type="Pfam" id="PF08031">
    <property type="entry name" value="BBE"/>
    <property type="match status" value="1"/>
</dbReference>
<evidence type="ECO:0000256" key="5">
    <source>
        <dbReference type="ARBA" id="ARBA00022827"/>
    </source>
</evidence>
<evidence type="ECO:0000259" key="8">
    <source>
        <dbReference type="PROSITE" id="PS51387"/>
    </source>
</evidence>
<evidence type="ECO:0000256" key="6">
    <source>
        <dbReference type="ARBA" id="ARBA00023180"/>
    </source>
</evidence>
<dbReference type="GO" id="GO:0071949">
    <property type="term" value="F:FAD binding"/>
    <property type="evidence" value="ECO:0007669"/>
    <property type="project" value="InterPro"/>
</dbReference>
<keyword evidence="5" id="KW-0274">FAD</keyword>
<dbReference type="InterPro" id="IPR006094">
    <property type="entry name" value="Oxid_FAD_bind_N"/>
</dbReference>
<dbReference type="GO" id="GO:0016491">
    <property type="term" value="F:oxidoreductase activity"/>
    <property type="evidence" value="ECO:0007669"/>
    <property type="project" value="InterPro"/>
</dbReference>
<dbReference type="InterPro" id="IPR016166">
    <property type="entry name" value="FAD-bd_PCMH"/>
</dbReference>
<dbReference type="Gene3D" id="3.30.465.10">
    <property type="match status" value="1"/>
</dbReference>
<dbReference type="PROSITE" id="PS51387">
    <property type="entry name" value="FAD_PCMH"/>
    <property type="match status" value="1"/>
</dbReference>
<dbReference type="EMBL" id="JAMZMK010006797">
    <property type="protein sequence ID" value="KAI7747303.1"/>
    <property type="molecule type" value="Genomic_DNA"/>
</dbReference>
<feature type="domain" description="FAD-binding PCMH-type" evidence="8">
    <location>
        <begin position="71"/>
        <end position="247"/>
    </location>
</feature>
<accession>A0AAD5CS48</accession>
<keyword evidence="4 7" id="KW-0732">Signal</keyword>
<evidence type="ECO:0000256" key="3">
    <source>
        <dbReference type="ARBA" id="ARBA00022630"/>
    </source>
</evidence>
<sequence>MDYVSRFTMLLVLLAPLSSFCASNKISSSLFHCLTTYSTTQLPNIFYTPNNPSFTPLLNSTAINRRRFLPDAAKPKAIFTPLNEIHVQNVVICAKKIGIHLRFRSGGHDYEGVSYTSAMDLPFVVIDLSKLSGISVDIADGSAWVEAGATIGELYYRIAEKSKTHGVSAGICTSLGVGGHITGGAYGSMMRKYGIGVDNALDAKIVDANGRILDRKAMGEDAFWAIRGGGGGSFGVIVSWKLKLVAVPETVTVFTVGRTLEQGANKILYKWQQIGDKLDEDLFLRVLIQPTNVSNTTQRTITTSYNALFLGKANKLQDIMKQSFPELGLEKKDCIEMSWLESVLYMDFYPRTVPTAILLAGKATFVTYFKAKSDFVKHPIPETGLEGIWQHLLKEEGPFMVFTPYGGIMNRIPESSTPFPHRNGTLFMIQYLTVWPNPLKKDLMEKHIDWIRKLYSYMAQYVSMNPRQAYLNYRDLDLGMNDKNGDDHTSFVKASTWGTKYFKENFNRLVKIKSEFDPDNFFKHEQSIPVSM</sequence>
<dbReference type="PANTHER" id="PTHR32448">
    <property type="entry name" value="OS08G0158400 PROTEIN"/>
    <property type="match status" value="1"/>
</dbReference>
<evidence type="ECO:0000256" key="7">
    <source>
        <dbReference type="SAM" id="SignalP"/>
    </source>
</evidence>
<dbReference type="AlphaFoldDB" id="A0AAD5CS48"/>
<evidence type="ECO:0000313" key="10">
    <source>
        <dbReference type="Proteomes" id="UP001206925"/>
    </source>
</evidence>
<dbReference type="InterPro" id="IPR016169">
    <property type="entry name" value="FAD-bd_PCMH_sub2"/>
</dbReference>
<dbReference type="InterPro" id="IPR036318">
    <property type="entry name" value="FAD-bd_PCMH-like_sf"/>
</dbReference>
<keyword evidence="6" id="KW-0325">Glycoprotein</keyword>
<comment type="similarity">
    <text evidence="2">Belongs to the oxygen-dependent FAD-linked oxidoreductase family.</text>
</comment>
<feature type="signal peptide" evidence="7">
    <location>
        <begin position="1"/>
        <end position="23"/>
    </location>
</feature>
<dbReference type="Gene3D" id="3.40.462.20">
    <property type="match status" value="1"/>
</dbReference>
<gene>
    <name evidence="9" type="ORF">M8C21_002974</name>
</gene>
<comment type="cofactor">
    <cofactor evidence="1">
        <name>FAD</name>
        <dbReference type="ChEBI" id="CHEBI:57692"/>
    </cofactor>
</comment>
<feature type="chain" id="PRO_5042074001" description="FAD-binding PCMH-type domain-containing protein" evidence="7">
    <location>
        <begin position="24"/>
        <end position="532"/>
    </location>
</feature>
<evidence type="ECO:0000256" key="1">
    <source>
        <dbReference type="ARBA" id="ARBA00001974"/>
    </source>
</evidence>
<dbReference type="InterPro" id="IPR016167">
    <property type="entry name" value="FAD-bd_PCMH_sub1"/>
</dbReference>
<dbReference type="InterPro" id="IPR012951">
    <property type="entry name" value="BBE"/>
</dbReference>
<evidence type="ECO:0000256" key="4">
    <source>
        <dbReference type="ARBA" id="ARBA00022729"/>
    </source>
</evidence>
<dbReference type="Gene3D" id="3.30.43.10">
    <property type="entry name" value="Uridine Diphospho-n-acetylenolpyruvylglucosamine Reductase, domain 2"/>
    <property type="match status" value="1"/>
</dbReference>
<reference evidence="9" key="1">
    <citation type="submission" date="2022-06" db="EMBL/GenBank/DDBJ databases">
        <title>Uncovering the hologenomic basis of an extraordinary plant invasion.</title>
        <authorList>
            <person name="Bieker V.C."/>
            <person name="Martin M.D."/>
            <person name="Gilbert T."/>
            <person name="Hodgins K."/>
            <person name="Battlay P."/>
            <person name="Petersen B."/>
            <person name="Wilson J."/>
        </authorList>
    </citation>
    <scope>NUCLEOTIDE SEQUENCE</scope>
    <source>
        <strain evidence="9">AA19_3_7</strain>
        <tissue evidence="9">Leaf</tissue>
    </source>
</reference>